<dbReference type="EMBL" id="CVQH01020001">
    <property type="protein sequence ID" value="CRK26007.1"/>
    <property type="molecule type" value="Genomic_DNA"/>
</dbReference>
<evidence type="ECO:0000313" key="3">
    <source>
        <dbReference type="Proteomes" id="UP000044602"/>
    </source>
</evidence>
<organism evidence="2 3">
    <name type="scientific">Verticillium longisporum</name>
    <name type="common">Verticillium dahliae var. longisporum</name>
    <dbReference type="NCBI Taxonomy" id="100787"/>
    <lineage>
        <taxon>Eukaryota</taxon>
        <taxon>Fungi</taxon>
        <taxon>Dikarya</taxon>
        <taxon>Ascomycota</taxon>
        <taxon>Pezizomycotina</taxon>
        <taxon>Sordariomycetes</taxon>
        <taxon>Hypocreomycetidae</taxon>
        <taxon>Glomerellales</taxon>
        <taxon>Plectosphaerellaceae</taxon>
        <taxon>Verticillium</taxon>
    </lineage>
</organism>
<evidence type="ECO:0000313" key="2">
    <source>
        <dbReference type="EMBL" id="CRK26007.1"/>
    </source>
</evidence>
<accession>A0A0G4LVK1</accession>
<gene>
    <name evidence="2" type="ORF">BN1708_004078</name>
</gene>
<proteinExistence type="predicted"/>
<evidence type="ECO:0000256" key="1">
    <source>
        <dbReference type="SAM" id="MobiDB-lite"/>
    </source>
</evidence>
<sequence length="31" mass="3445">MSGSLRQYPPKVLRPTEDAESPPSRTTFQPA</sequence>
<reference evidence="2 3" key="1">
    <citation type="submission" date="2015-05" db="EMBL/GenBank/DDBJ databases">
        <authorList>
            <person name="Wang D.B."/>
            <person name="Wang M."/>
        </authorList>
    </citation>
    <scope>NUCLEOTIDE SEQUENCE [LARGE SCALE GENOMIC DNA]</scope>
    <source>
        <strain evidence="2">VL1</strain>
    </source>
</reference>
<name>A0A0G4LVK1_VERLO</name>
<keyword evidence="3" id="KW-1185">Reference proteome</keyword>
<dbReference type="Proteomes" id="UP000044602">
    <property type="component" value="Unassembled WGS sequence"/>
</dbReference>
<feature type="region of interest" description="Disordered" evidence="1">
    <location>
        <begin position="1"/>
        <end position="31"/>
    </location>
</feature>
<dbReference type="AlphaFoldDB" id="A0A0G4LVK1"/>
<protein>
    <submittedName>
        <fullName evidence="2">Uncharacterized protein</fullName>
    </submittedName>
</protein>